<evidence type="ECO:0000256" key="2">
    <source>
        <dbReference type="ARBA" id="ARBA00022692"/>
    </source>
</evidence>
<evidence type="ECO:0000256" key="5">
    <source>
        <dbReference type="SAM" id="Phobius"/>
    </source>
</evidence>
<feature type="domain" description="Cation/H+ exchanger transmembrane" evidence="6">
    <location>
        <begin position="10"/>
        <end position="391"/>
    </location>
</feature>
<feature type="transmembrane region" description="Helical" evidence="5">
    <location>
        <begin position="373"/>
        <end position="393"/>
    </location>
</feature>
<accession>A0AA46DY47</accession>
<feature type="transmembrane region" description="Helical" evidence="5">
    <location>
        <begin position="197"/>
        <end position="218"/>
    </location>
</feature>
<dbReference type="InterPro" id="IPR006153">
    <property type="entry name" value="Cation/H_exchanger_TM"/>
</dbReference>
<evidence type="ECO:0000313" key="7">
    <source>
        <dbReference type="EMBL" id="TDT69746.1"/>
    </source>
</evidence>
<keyword evidence="4 5" id="KW-0472">Membrane</keyword>
<evidence type="ECO:0000259" key="6">
    <source>
        <dbReference type="Pfam" id="PF00999"/>
    </source>
</evidence>
<dbReference type="Proteomes" id="UP000294678">
    <property type="component" value="Unassembled WGS sequence"/>
</dbReference>
<dbReference type="PANTHER" id="PTHR31102:SF1">
    <property type="entry name" value="CATION_H+ EXCHANGER DOMAIN-CONTAINING PROTEIN"/>
    <property type="match status" value="1"/>
</dbReference>
<dbReference type="GO" id="GO:0016020">
    <property type="term" value="C:membrane"/>
    <property type="evidence" value="ECO:0007669"/>
    <property type="project" value="UniProtKB-SubCell"/>
</dbReference>
<organism evidence="7 8">
    <name type="scientific">Hypnocyclicus thermotrophus</name>
    <dbReference type="NCBI Taxonomy" id="1627895"/>
    <lineage>
        <taxon>Bacteria</taxon>
        <taxon>Fusobacteriati</taxon>
        <taxon>Fusobacteriota</taxon>
        <taxon>Fusobacteriia</taxon>
        <taxon>Fusobacteriales</taxon>
        <taxon>Fusobacteriaceae</taxon>
        <taxon>Hypnocyclicus</taxon>
    </lineage>
</organism>
<evidence type="ECO:0000256" key="1">
    <source>
        <dbReference type="ARBA" id="ARBA00004141"/>
    </source>
</evidence>
<feature type="transmembrane region" description="Helical" evidence="5">
    <location>
        <begin position="285"/>
        <end position="305"/>
    </location>
</feature>
<protein>
    <submittedName>
        <fullName evidence="7">Sodium/proton antiporter (CPA1 family)</fullName>
    </submittedName>
</protein>
<dbReference type="GO" id="GO:1902600">
    <property type="term" value="P:proton transmembrane transport"/>
    <property type="evidence" value="ECO:0007669"/>
    <property type="project" value="InterPro"/>
</dbReference>
<feature type="transmembrane region" description="Helical" evidence="5">
    <location>
        <begin position="344"/>
        <end position="367"/>
    </location>
</feature>
<feature type="transmembrane region" description="Helical" evidence="5">
    <location>
        <begin position="124"/>
        <end position="143"/>
    </location>
</feature>
<feature type="transmembrane region" description="Helical" evidence="5">
    <location>
        <begin position="163"/>
        <end position="185"/>
    </location>
</feature>
<dbReference type="AlphaFoldDB" id="A0AA46DY47"/>
<dbReference type="Pfam" id="PF00999">
    <property type="entry name" value="Na_H_Exchanger"/>
    <property type="match status" value="1"/>
</dbReference>
<comment type="caution">
    <text evidence="7">The sequence shown here is derived from an EMBL/GenBank/DDBJ whole genome shotgun (WGS) entry which is preliminary data.</text>
</comment>
<evidence type="ECO:0000256" key="3">
    <source>
        <dbReference type="ARBA" id="ARBA00022989"/>
    </source>
</evidence>
<name>A0AA46DY47_9FUSO</name>
<keyword evidence="8" id="KW-1185">Reference proteome</keyword>
<feature type="transmembrane region" description="Helical" evidence="5">
    <location>
        <begin position="311"/>
        <end position="332"/>
    </location>
</feature>
<dbReference type="PANTHER" id="PTHR31102">
    <property type="match status" value="1"/>
</dbReference>
<dbReference type="RefSeq" id="WP_134113159.1">
    <property type="nucleotide sequence ID" value="NZ_SOBG01000005.1"/>
</dbReference>
<dbReference type="GO" id="GO:0015297">
    <property type="term" value="F:antiporter activity"/>
    <property type="evidence" value="ECO:0007669"/>
    <property type="project" value="InterPro"/>
</dbReference>
<keyword evidence="2 5" id="KW-0812">Transmembrane</keyword>
<dbReference type="Gene3D" id="1.20.1530.20">
    <property type="match status" value="1"/>
</dbReference>
<comment type="subcellular location">
    <subcellularLocation>
        <location evidence="1">Membrane</location>
        <topology evidence="1">Multi-pass membrane protein</topology>
    </subcellularLocation>
</comment>
<evidence type="ECO:0000313" key="8">
    <source>
        <dbReference type="Proteomes" id="UP000294678"/>
    </source>
</evidence>
<feature type="transmembrane region" description="Helical" evidence="5">
    <location>
        <begin position="97"/>
        <end position="118"/>
    </location>
</feature>
<evidence type="ECO:0000256" key="4">
    <source>
        <dbReference type="ARBA" id="ARBA00023136"/>
    </source>
</evidence>
<dbReference type="InterPro" id="IPR051843">
    <property type="entry name" value="CPA1_transporter"/>
</dbReference>
<reference evidence="7 8" key="1">
    <citation type="submission" date="2019-03" db="EMBL/GenBank/DDBJ databases">
        <title>Genomic Encyclopedia of Type Strains, Phase IV (KMG-IV): sequencing the most valuable type-strain genomes for metagenomic binning, comparative biology and taxonomic classification.</title>
        <authorList>
            <person name="Goeker M."/>
        </authorList>
    </citation>
    <scope>NUCLEOTIDE SEQUENCE [LARGE SCALE GENOMIC DNA]</scope>
    <source>
        <strain evidence="7 8">DSM 100055</strain>
    </source>
</reference>
<sequence>MLFNLSVIILVAMLFSSLFQKIKLPPLLGMILTGVLLGPFSRDFFMNNGFESLKFLFISDKILDISSELRTAALIVILIRAGLGINREVLNKIGVPALKMSFIPCILEGTFIIFAAHYILGFSFILSGVLAFIIAAVSPAVIVPEMLNLKEGGYGKKKEIPTLILAGASIDDVFAITLFSSFLGMALGKNVNVIKSIFNIPISIILGIIIGIILGYLLLKLFKKFHMRDTKKVLVFMMVAIMFHHIEELKIIPLASLLGIMAIGFIILEKNDDLAKRMALKFNKVWVLAEILLFVLIGAAVNINLIFKSGFLGLIVIAIGLIGRTIAVYISLAGSKLNNKEKLFCAIAYLPKATVQAAIGGIPYAMGVPNGDIMLAIAVLSIVVTAPLGAIGIRLSKDSLLEIN</sequence>
<dbReference type="InterPro" id="IPR038770">
    <property type="entry name" value="Na+/solute_symporter_sf"/>
</dbReference>
<feature type="transmembrane region" description="Helical" evidence="5">
    <location>
        <begin position="252"/>
        <end position="269"/>
    </location>
</feature>
<keyword evidence="3 5" id="KW-1133">Transmembrane helix</keyword>
<proteinExistence type="predicted"/>
<gene>
    <name evidence="7" type="ORF">EV215_1281</name>
</gene>
<dbReference type="EMBL" id="SOBG01000005">
    <property type="protein sequence ID" value="TDT69746.1"/>
    <property type="molecule type" value="Genomic_DNA"/>
</dbReference>